<dbReference type="AlphaFoldDB" id="A0AAP0NQM1"/>
<evidence type="ECO:0000313" key="2">
    <source>
        <dbReference type="Proteomes" id="UP001417504"/>
    </source>
</evidence>
<sequence length="54" mass="5864">MDSRIASHFAALTDDETPTNTTPILITQSEFVIRTPLMVSPELGYLGASKKIGK</sequence>
<name>A0AAP0NQM1_9MAGN</name>
<reference evidence="1 2" key="1">
    <citation type="submission" date="2024-01" db="EMBL/GenBank/DDBJ databases">
        <title>Genome assemblies of Stephania.</title>
        <authorList>
            <person name="Yang L."/>
        </authorList>
    </citation>
    <scope>NUCLEOTIDE SEQUENCE [LARGE SCALE GENOMIC DNA]</scope>
    <source>
        <strain evidence="1">QJT</strain>
        <tissue evidence="1">Leaf</tissue>
    </source>
</reference>
<protein>
    <submittedName>
        <fullName evidence="1">Uncharacterized protein</fullName>
    </submittedName>
</protein>
<dbReference type="EMBL" id="JBBNAE010000006">
    <property type="protein sequence ID" value="KAK9116272.1"/>
    <property type="molecule type" value="Genomic_DNA"/>
</dbReference>
<dbReference type="Proteomes" id="UP001417504">
    <property type="component" value="Unassembled WGS sequence"/>
</dbReference>
<comment type="caution">
    <text evidence="1">The sequence shown here is derived from an EMBL/GenBank/DDBJ whole genome shotgun (WGS) entry which is preliminary data.</text>
</comment>
<accession>A0AAP0NQM1</accession>
<keyword evidence="2" id="KW-1185">Reference proteome</keyword>
<evidence type="ECO:0000313" key="1">
    <source>
        <dbReference type="EMBL" id="KAK9116272.1"/>
    </source>
</evidence>
<proteinExistence type="predicted"/>
<gene>
    <name evidence="1" type="ORF">Sjap_015219</name>
</gene>
<organism evidence="1 2">
    <name type="scientific">Stephania japonica</name>
    <dbReference type="NCBI Taxonomy" id="461633"/>
    <lineage>
        <taxon>Eukaryota</taxon>
        <taxon>Viridiplantae</taxon>
        <taxon>Streptophyta</taxon>
        <taxon>Embryophyta</taxon>
        <taxon>Tracheophyta</taxon>
        <taxon>Spermatophyta</taxon>
        <taxon>Magnoliopsida</taxon>
        <taxon>Ranunculales</taxon>
        <taxon>Menispermaceae</taxon>
        <taxon>Menispermoideae</taxon>
        <taxon>Cissampelideae</taxon>
        <taxon>Stephania</taxon>
    </lineage>
</organism>